<organism evidence="1 2">
    <name type="scientific">Gordonia malaquae NBRC 108250</name>
    <dbReference type="NCBI Taxonomy" id="1223542"/>
    <lineage>
        <taxon>Bacteria</taxon>
        <taxon>Bacillati</taxon>
        <taxon>Actinomycetota</taxon>
        <taxon>Actinomycetes</taxon>
        <taxon>Mycobacteriales</taxon>
        <taxon>Gordoniaceae</taxon>
        <taxon>Gordonia</taxon>
    </lineage>
</organism>
<dbReference type="Proteomes" id="UP000035009">
    <property type="component" value="Unassembled WGS sequence"/>
</dbReference>
<reference evidence="1 2" key="1">
    <citation type="submission" date="2013-02" db="EMBL/GenBank/DDBJ databases">
        <title>Whole genome shotgun sequence of Gordonia malaquae NBRC 108250.</title>
        <authorList>
            <person name="Yoshida I."/>
            <person name="Hosoyama A."/>
            <person name="Tsuchikane K."/>
            <person name="Ando Y."/>
            <person name="Baba S."/>
            <person name="Ohji S."/>
            <person name="Hamada M."/>
            <person name="Tamura T."/>
            <person name="Yamazoe A."/>
            <person name="Yamazaki S."/>
            <person name="Fujita N."/>
        </authorList>
    </citation>
    <scope>NUCLEOTIDE SEQUENCE [LARGE SCALE GENOMIC DNA]</scope>
    <source>
        <strain evidence="1 2">NBRC 108250</strain>
    </source>
</reference>
<evidence type="ECO:0000313" key="1">
    <source>
        <dbReference type="EMBL" id="GAC81218.1"/>
    </source>
</evidence>
<comment type="caution">
    <text evidence="1">The sequence shown here is derived from an EMBL/GenBank/DDBJ whole genome shotgun (WGS) entry which is preliminary data.</text>
</comment>
<protein>
    <submittedName>
        <fullName evidence="1">Uncharacterized protein</fullName>
    </submittedName>
</protein>
<evidence type="ECO:0000313" key="2">
    <source>
        <dbReference type="Proteomes" id="UP000035009"/>
    </source>
</evidence>
<dbReference type="OrthoDB" id="4930130at2"/>
<dbReference type="EMBL" id="BAOP01000030">
    <property type="protein sequence ID" value="GAC81218.1"/>
    <property type="molecule type" value="Genomic_DNA"/>
</dbReference>
<dbReference type="eggNOG" id="COG3064">
    <property type="taxonomic scope" value="Bacteria"/>
</dbReference>
<gene>
    <name evidence="1" type="ORF">GM1_030_00470</name>
</gene>
<dbReference type="AlphaFoldDB" id="M3VC14"/>
<accession>M3VC14</accession>
<sequence length="357" mass="37228">MVMSTAGFQGPVSESQEAGRFLRIAPPALVDGPNDLRVTTAAGTRTVSVAAGTAQVCGVTVKSDAATSLTFAANSGGTRLDVVVLRVVWAGPSSAVSIVVKQGTSGSSTLPTLTRSAGATYEMPLAVVSVGTSVTTITSPNIFNVATYGGLGGRMRIAQESYCAIADGATGAEMAIEGTTRTYRRNSDGSWTLVTDVNSPWKYFDPIIRYKGDGNVQAGTASLGTGGVRRGRFKVVDQFLIGEIEVRTGSAGWNFGAGDLTIDMPPGYGPDTNFADRWLEGHLYTTDESLMDWPIQALVKGGETTALMYSPTSGADCRMKPMRATDSTNGTGKGIPLIGSARSNPKVIVISLLYSVV</sequence>
<dbReference type="STRING" id="410332.SAMN04488550_4116"/>
<proteinExistence type="predicted"/>
<keyword evidence="2" id="KW-1185">Reference proteome</keyword>
<dbReference type="RefSeq" id="WP_008380807.1">
    <property type="nucleotide sequence ID" value="NZ_BAOP01000030.1"/>
</dbReference>
<name>M3VC14_GORML</name>